<keyword evidence="1" id="KW-1133">Transmembrane helix</keyword>
<keyword evidence="1" id="KW-0812">Transmembrane</keyword>
<name>A0A3N6PE24_9CYAN</name>
<organism evidence="2 3">
    <name type="scientific">Okeania hirsuta</name>
    <dbReference type="NCBI Taxonomy" id="1458930"/>
    <lineage>
        <taxon>Bacteria</taxon>
        <taxon>Bacillati</taxon>
        <taxon>Cyanobacteriota</taxon>
        <taxon>Cyanophyceae</taxon>
        <taxon>Oscillatoriophycideae</taxon>
        <taxon>Oscillatoriales</taxon>
        <taxon>Microcoleaceae</taxon>
        <taxon>Okeania</taxon>
    </lineage>
</organism>
<evidence type="ECO:0000256" key="1">
    <source>
        <dbReference type="SAM" id="Phobius"/>
    </source>
</evidence>
<keyword evidence="3" id="KW-1185">Reference proteome</keyword>
<proteinExistence type="predicted"/>
<dbReference type="AlphaFoldDB" id="A0A3N6PE24"/>
<evidence type="ECO:0000313" key="2">
    <source>
        <dbReference type="EMBL" id="RQH44042.1"/>
    </source>
</evidence>
<dbReference type="PANTHER" id="PTHR34214">
    <property type="match status" value="1"/>
</dbReference>
<feature type="transmembrane region" description="Helical" evidence="1">
    <location>
        <begin position="148"/>
        <end position="165"/>
    </location>
</feature>
<dbReference type="Pfam" id="PF06799">
    <property type="entry name" value="CGLD27-like"/>
    <property type="match status" value="1"/>
</dbReference>
<protein>
    <submittedName>
        <fullName evidence="2">DUF1230 family protein</fullName>
    </submittedName>
</protein>
<keyword evidence="1" id="KW-0472">Membrane</keyword>
<dbReference type="EMBL" id="RCBY01000055">
    <property type="protein sequence ID" value="RQH44042.1"/>
    <property type="molecule type" value="Genomic_DNA"/>
</dbReference>
<feature type="transmembrane region" description="Helical" evidence="1">
    <location>
        <begin position="44"/>
        <end position="64"/>
    </location>
</feature>
<sequence>MTRQIISSSPVPLEQQPVNEYEELKNSWLFCWVTLERLQYIKKLVWVWLWSWLVSGPVAAASFFPEKYPIEFLLSGSAGASFILILVLLRLYLGWNYIRSRLASTTVFYEESGWYDGQTWLKTQEEITKDKLIVNYQVQPLIKRLHKTFYSLLLIICLGGIIWVSI</sequence>
<dbReference type="OrthoDB" id="462081at2"/>
<reference evidence="2 3" key="1">
    <citation type="journal article" date="2018" name="ACS Chem. Biol.">
        <title>Ketoreductase domain dysfunction expands chemodiversity: malyngamide biosynthesis in the cyanobacterium Okeania hirsuta.</title>
        <authorList>
            <person name="Moss N.A."/>
            <person name="Leao T."/>
            <person name="Rankin M."/>
            <person name="McCullough T.M."/>
            <person name="Qu P."/>
            <person name="Korobeynikov A."/>
            <person name="Smith J.L."/>
            <person name="Gerwick L."/>
            <person name="Gerwick W.H."/>
        </authorList>
    </citation>
    <scope>NUCLEOTIDE SEQUENCE [LARGE SCALE GENOMIC DNA]</scope>
    <source>
        <strain evidence="2 3">PAB10Feb10-1</strain>
    </source>
</reference>
<gene>
    <name evidence="2" type="ORF">D5R40_12040</name>
</gene>
<dbReference type="Proteomes" id="UP000269154">
    <property type="component" value="Unassembled WGS sequence"/>
</dbReference>
<dbReference type="InterPro" id="IPR009631">
    <property type="entry name" value="CGLD27-like"/>
</dbReference>
<dbReference type="RefSeq" id="WP_124154684.1">
    <property type="nucleotide sequence ID" value="NZ_CAWOLW010000501.1"/>
</dbReference>
<evidence type="ECO:0000313" key="3">
    <source>
        <dbReference type="Proteomes" id="UP000269154"/>
    </source>
</evidence>
<dbReference type="PANTHER" id="PTHR34214:SF3">
    <property type="entry name" value="PROTEIN CONSERVED IN THE GREEN LINEAGE AND DIATOMS 27, CHLOROPLASTIC"/>
    <property type="match status" value="1"/>
</dbReference>
<accession>A0A3N6PE24</accession>
<feature type="transmembrane region" description="Helical" evidence="1">
    <location>
        <begin position="70"/>
        <end position="93"/>
    </location>
</feature>
<comment type="caution">
    <text evidence="2">The sequence shown here is derived from an EMBL/GenBank/DDBJ whole genome shotgun (WGS) entry which is preliminary data.</text>
</comment>